<comment type="similarity">
    <text evidence="6 9">Belongs to the PTH2 family.</text>
</comment>
<keyword evidence="5 9" id="KW-0378">Hydrolase</keyword>
<evidence type="ECO:0000313" key="11">
    <source>
        <dbReference type="Proteomes" id="UP000610960"/>
    </source>
</evidence>
<dbReference type="InterPro" id="IPR023476">
    <property type="entry name" value="Pep_tRNA_hydro_II_dom_sf"/>
</dbReference>
<comment type="subcellular location">
    <subcellularLocation>
        <location evidence="2 9">Cytoplasm</location>
    </subcellularLocation>
</comment>
<dbReference type="PANTHER" id="PTHR12649">
    <property type="entry name" value="PEPTIDYL-TRNA HYDROLASE 2"/>
    <property type="match status" value="1"/>
</dbReference>
<dbReference type="PANTHER" id="PTHR12649:SF11">
    <property type="entry name" value="PEPTIDYL-TRNA HYDROLASE 2, MITOCHONDRIAL"/>
    <property type="match status" value="1"/>
</dbReference>
<evidence type="ECO:0000256" key="7">
    <source>
        <dbReference type="ARBA" id="ARBA00048707"/>
    </source>
</evidence>
<evidence type="ECO:0000256" key="6">
    <source>
        <dbReference type="ARBA" id="ARBA00038050"/>
    </source>
</evidence>
<dbReference type="InterPro" id="IPR034759">
    <property type="entry name" value="Pept_tRNA_hydro_arch"/>
</dbReference>
<gene>
    <name evidence="9" type="primary">pth</name>
    <name evidence="10" type="ORF">GCM10007981_13600</name>
</gene>
<evidence type="ECO:0000256" key="4">
    <source>
        <dbReference type="ARBA" id="ARBA00022490"/>
    </source>
</evidence>
<dbReference type="RefSeq" id="WP_188596672.1">
    <property type="nucleotide sequence ID" value="NZ_BMNL01000003.1"/>
</dbReference>
<dbReference type="Proteomes" id="UP000610960">
    <property type="component" value="Unassembled WGS sequence"/>
</dbReference>
<dbReference type="SUPFAM" id="SSF102462">
    <property type="entry name" value="Peptidyl-tRNA hydrolase II"/>
    <property type="match status" value="1"/>
</dbReference>
<dbReference type="Pfam" id="PF01981">
    <property type="entry name" value="PTH2"/>
    <property type="match status" value="1"/>
</dbReference>
<keyword evidence="4 9" id="KW-0963">Cytoplasm</keyword>
<reference evidence="10" key="2">
    <citation type="submission" date="2020-09" db="EMBL/GenBank/DDBJ databases">
        <authorList>
            <person name="Sun Q."/>
            <person name="Ohkuma M."/>
        </authorList>
    </citation>
    <scope>NUCLEOTIDE SEQUENCE</scope>
    <source>
        <strain evidence="10">JCM 10088</strain>
    </source>
</reference>
<evidence type="ECO:0000256" key="2">
    <source>
        <dbReference type="ARBA" id="ARBA00004496"/>
    </source>
</evidence>
<comment type="function">
    <text evidence="1 9">The natural substrate for this enzyme may be peptidyl-tRNAs which drop off the ribosome during protein synthesis.</text>
</comment>
<dbReference type="EMBL" id="BMNL01000003">
    <property type="protein sequence ID" value="GGP21506.1"/>
    <property type="molecule type" value="Genomic_DNA"/>
</dbReference>
<protein>
    <recommendedName>
        <fullName evidence="8 9">Peptidyl-tRNA hydrolase</fullName>
        <shortName evidence="9">PTH</shortName>
        <ecNumber evidence="3 9">3.1.1.29</ecNumber>
    </recommendedName>
</protein>
<comment type="caution">
    <text evidence="10">The sequence shown here is derived from an EMBL/GenBank/DDBJ whole genome shotgun (WGS) entry which is preliminary data.</text>
</comment>
<proteinExistence type="inferred from homology"/>
<dbReference type="HAMAP" id="MF_00628">
    <property type="entry name" value="Pept_tRNA_hydro_arch"/>
    <property type="match status" value="1"/>
</dbReference>
<evidence type="ECO:0000256" key="3">
    <source>
        <dbReference type="ARBA" id="ARBA00013260"/>
    </source>
</evidence>
<dbReference type="NCBIfam" id="NF003314">
    <property type="entry name" value="PRK04322.1"/>
    <property type="match status" value="1"/>
</dbReference>
<dbReference type="InterPro" id="IPR002833">
    <property type="entry name" value="PTH2"/>
</dbReference>
<evidence type="ECO:0000256" key="1">
    <source>
        <dbReference type="ARBA" id="ARBA00003043"/>
    </source>
</evidence>
<keyword evidence="11" id="KW-1185">Reference proteome</keyword>
<dbReference type="EC" id="3.1.1.29" evidence="3 9"/>
<evidence type="ECO:0000256" key="5">
    <source>
        <dbReference type="ARBA" id="ARBA00022801"/>
    </source>
</evidence>
<dbReference type="GO" id="GO:0006412">
    <property type="term" value="P:translation"/>
    <property type="evidence" value="ECO:0007669"/>
    <property type="project" value="UniProtKB-UniRule"/>
</dbReference>
<dbReference type="CDD" id="cd02430">
    <property type="entry name" value="PTH2"/>
    <property type="match status" value="1"/>
</dbReference>
<accession>A0A830GVD0</accession>
<organism evidence="10 11">
    <name type="scientific">Thermocladium modestius</name>
    <dbReference type="NCBI Taxonomy" id="62609"/>
    <lineage>
        <taxon>Archaea</taxon>
        <taxon>Thermoproteota</taxon>
        <taxon>Thermoprotei</taxon>
        <taxon>Thermoproteales</taxon>
        <taxon>Thermoproteaceae</taxon>
        <taxon>Thermocladium</taxon>
    </lineage>
</organism>
<dbReference type="OrthoDB" id="6075at2157"/>
<evidence type="ECO:0000256" key="8">
    <source>
        <dbReference type="ARBA" id="ARBA00050038"/>
    </source>
</evidence>
<evidence type="ECO:0000256" key="9">
    <source>
        <dbReference type="HAMAP-Rule" id="MF_00628"/>
    </source>
</evidence>
<sequence length="118" mass="12593">MEFKQSIVIRSDLKMSCGKIAAQAAHASVTALLEAMERRREWVEAWLNQGQKKVVLEVSSLAELGGLANKAASLGLPHSVISDAGFTELEPGTVTALGVGPAPRDLVDRVTGSLRLLR</sequence>
<dbReference type="AlphaFoldDB" id="A0A830GVD0"/>
<dbReference type="FunFam" id="3.40.1490.10:FF:000001">
    <property type="entry name" value="Peptidyl-tRNA hydrolase 2"/>
    <property type="match status" value="1"/>
</dbReference>
<dbReference type="GO" id="GO:0005829">
    <property type="term" value="C:cytosol"/>
    <property type="evidence" value="ECO:0007669"/>
    <property type="project" value="TreeGrafter"/>
</dbReference>
<reference evidence="10" key="1">
    <citation type="journal article" date="2014" name="Int. J. Syst. Evol. Microbiol.">
        <title>Complete genome sequence of Corynebacterium casei LMG S-19264T (=DSM 44701T), isolated from a smear-ripened cheese.</title>
        <authorList>
            <consortium name="US DOE Joint Genome Institute (JGI-PGF)"/>
            <person name="Walter F."/>
            <person name="Albersmeier A."/>
            <person name="Kalinowski J."/>
            <person name="Ruckert C."/>
        </authorList>
    </citation>
    <scope>NUCLEOTIDE SEQUENCE</scope>
    <source>
        <strain evidence="10">JCM 10088</strain>
    </source>
</reference>
<evidence type="ECO:0000313" key="10">
    <source>
        <dbReference type="EMBL" id="GGP21506.1"/>
    </source>
</evidence>
<dbReference type="NCBIfam" id="TIGR00283">
    <property type="entry name" value="arch_pth2"/>
    <property type="match status" value="1"/>
</dbReference>
<dbReference type="Gene3D" id="3.40.1490.10">
    <property type="entry name" value="Bit1"/>
    <property type="match status" value="1"/>
</dbReference>
<comment type="catalytic activity">
    <reaction evidence="7 9">
        <text>an N-acyl-L-alpha-aminoacyl-tRNA + H2O = an N-acyl-L-amino acid + a tRNA + H(+)</text>
        <dbReference type="Rhea" id="RHEA:54448"/>
        <dbReference type="Rhea" id="RHEA-COMP:10123"/>
        <dbReference type="Rhea" id="RHEA-COMP:13883"/>
        <dbReference type="ChEBI" id="CHEBI:15377"/>
        <dbReference type="ChEBI" id="CHEBI:15378"/>
        <dbReference type="ChEBI" id="CHEBI:59874"/>
        <dbReference type="ChEBI" id="CHEBI:78442"/>
        <dbReference type="ChEBI" id="CHEBI:138191"/>
        <dbReference type="EC" id="3.1.1.29"/>
    </reaction>
</comment>
<name>A0A830GVD0_9CREN</name>
<dbReference type="GO" id="GO:0004045">
    <property type="term" value="F:peptidyl-tRNA hydrolase activity"/>
    <property type="evidence" value="ECO:0007669"/>
    <property type="project" value="UniProtKB-UniRule"/>
</dbReference>